<comment type="caution">
    <text evidence="1">The sequence shown here is derived from an EMBL/GenBank/DDBJ whole genome shotgun (WGS) entry which is preliminary data.</text>
</comment>
<reference evidence="1" key="1">
    <citation type="submission" date="2021-06" db="EMBL/GenBank/DDBJ databases">
        <authorList>
            <person name="Kallberg Y."/>
            <person name="Tangrot J."/>
            <person name="Rosling A."/>
        </authorList>
    </citation>
    <scope>NUCLEOTIDE SEQUENCE</scope>
    <source>
        <strain evidence="1">AU212A</strain>
    </source>
</reference>
<gene>
    <name evidence="1" type="ORF">SCALOS_LOCUS8389</name>
</gene>
<sequence length="443" mass="51530">EFDDSSEDQKLVKAWRLNHGLYLAGNDFMPSNKLILGYNGKLNVTTYSRELLIYTVVTDSSDKPKSSWDKLRDTYPEFLSMKENPINEIFETDVCILFPIAEITYTGPINKGFKLDLNSEEDDFITDNYTEYGHFFAKKLLAGGKLYLRNFDDAKSVQIEHLKSHLVWALDSYHSKRENPFENATIFNFPIIETTNKNFLKTPKDLAMWIRCLYEDNLVEIISYEEIIPVLTFLDKVEYVYNSDVFTNRLVPGISNKHQEIALKNWIDDIPLRNLLTWVEKFPFRHGMLIDQFGITLAKKQALNFTQSPIVSKSNGYNLQFIQPRTCTEEIFLRNNITHKSNPIPFVACNEYKAATPIDDIIYLFLHNERIKIYFDQCIAPLPVFKKSVEDAIQSIHPYKTLQETFNEFGHFLPKSVVLGNQLREILKKPMNAPSHALFKKKF</sequence>
<organism evidence="1 2">
    <name type="scientific">Scutellospora calospora</name>
    <dbReference type="NCBI Taxonomy" id="85575"/>
    <lineage>
        <taxon>Eukaryota</taxon>
        <taxon>Fungi</taxon>
        <taxon>Fungi incertae sedis</taxon>
        <taxon>Mucoromycota</taxon>
        <taxon>Glomeromycotina</taxon>
        <taxon>Glomeromycetes</taxon>
        <taxon>Diversisporales</taxon>
        <taxon>Gigasporaceae</taxon>
        <taxon>Scutellospora</taxon>
    </lineage>
</organism>
<protein>
    <submittedName>
        <fullName evidence="1">9623_t:CDS:1</fullName>
    </submittedName>
</protein>
<proteinExistence type="predicted"/>
<dbReference type="EMBL" id="CAJVPM010021971">
    <property type="protein sequence ID" value="CAG8642859.1"/>
    <property type="molecule type" value="Genomic_DNA"/>
</dbReference>
<evidence type="ECO:0000313" key="1">
    <source>
        <dbReference type="EMBL" id="CAG8642859.1"/>
    </source>
</evidence>
<evidence type="ECO:0000313" key="2">
    <source>
        <dbReference type="Proteomes" id="UP000789860"/>
    </source>
</evidence>
<name>A0ACA9NAL9_9GLOM</name>
<keyword evidence="2" id="KW-1185">Reference proteome</keyword>
<feature type="non-terminal residue" evidence="1">
    <location>
        <position position="1"/>
    </location>
</feature>
<accession>A0ACA9NAL9</accession>
<feature type="non-terminal residue" evidence="1">
    <location>
        <position position="443"/>
    </location>
</feature>
<dbReference type="Proteomes" id="UP000789860">
    <property type="component" value="Unassembled WGS sequence"/>
</dbReference>